<keyword evidence="1" id="KW-0812">Transmembrane</keyword>
<dbReference type="EMBL" id="KZ825855">
    <property type="protein sequence ID" value="PYH95307.1"/>
    <property type="molecule type" value="Genomic_DNA"/>
</dbReference>
<proteinExistence type="predicted"/>
<evidence type="ECO:0000313" key="3">
    <source>
        <dbReference type="Proteomes" id="UP000247810"/>
    </source>
</evidence>
<feature type="transmembrane region" description="Helical" evidence="1">
    <location>
        <begin position="21"/>
        <end position="45"/>
    </location>
</feature>
<dbReference type="Proteomes" id="UP000247810">
    <property type="component" value="Unassembled WGS sequence"/>
</dbReference>
<accession>A0A319DMK2</accession>
<evidence type="ECO:0000313" key="2">
    <source>
        <dbReference type="EMBL" id="PYH95307.1"/>
    </source>
</evidence>
<keyword evidence="1" id="KW-1133">Transmembrane helix</keyword>
<organism evidence="2 3">
    <name type="scientific">Aspergillus ellipticus CBS 707.79</name>
    <dbReference type="NCBI Taxonomy" id="1448320"/>
    <lineage>
        <taxon>Eukaryota</taxon>
        <taxon>Fungi</taxon>
        <taxon>Dikarya</taxon>
        <taxon>Ascomycota</taxon>
        <taxon>Pezizomycotina</taxon>
        <taxon>Eurotiomycetes</taxon>
        <taxon>Eurotiomycetidae</taxon>
        <taxon>Eurotiales</taxon>
        <taxon>Aspergillaceae</taxon>
        <taxon>Aspergillus</taxon>
        <taxon>Aspergillus subgen. Circumdati</taxon>
    </lineage>
</organism>
<keyword evidence="3" id="KW-1185">Reference proteome</keyword>
<dbReference type="VEuPathDB" id="FungiDB:BO71DRAFT_205198"/>
<reference evidence="2 3" key="1">
    <citation type="submission" date="2018-02" db="EMBL/GenBank/DDBJ databases">
        <title>The genomes of Aspergillus section Nigri reveals drivers in fungal speciation.</title>
        <authorList>
            <consortium name="DOE Joint Genome Institute"/>
            <person name="Vesth T.C."/>
            <person name="Nybo J."/>
            <person name="Theobald S."/>
            <person name="Brandl J."/>
            <person name="Frisvad J.C."/>
            <person name="Nielsen K.F."/>
            <person name="Lyhne E.K."/>
            <person name="Kogle M.E."/>
            <person name="Kuo A."/>
            <person name="Riley R."/>
            <person name="Clum A."/>
            <person name="Nolan M."/>
            <person name="Lipzen A."/>
            <person name="Salamov A."/>
            <person name="Henrissat B."/>
            <person name="Wiebenga A."/>
            <person name="De vries R.P."/>
            <person name="Grigoriev I.V."/>
            <person name="Mortensen U.H."/>
            <person name="Andersen M.R."/>
            <person name="Baker S.E."/>
        </authorList>
    </citation>
    <scope>NUCLEOTIDE SEQUENCE [LARGE SCALE GENOMIC DNA]</scope>
    <source>
        <strain evidence="2 3">CBS 707.79</strain>
    </source>
</reference>
<sequence>MHIIKPCLRREKSRNINNNMYTRKGLATDWAFLLTAVTLIVQYLWNFQAHSTYLQALGR</sequence>
<name>A0A319DMK2_9EURO</name>
<protein>
    <submittedName>
        <fullName evidence="2">Uncharacterized protein</fullName>
    </submittedName>
</protein>
<gene>
    <name evidence="2" type="ORF">BO71DRAFT_205198</name>
</gene>
<keyword evidence="1" id="KW-0472">Membrane</keyword>
<dbReference type="AlphaFoldDB" id="A0A319DMK2"/>
<evidence type="ECO:0000256" key="1">
    <source>
        <dbReference type="SAM" id="Phobius"/>
    </source>
</evidence>